<gene>
    <name evidence="1" type="ORF">RPERSI_LOCUS31432</name>
</gene>
<evidence type="ECO:0000313" key="2">
    <source>
        <dbReference type="Proteomes" id="UP000789920"/>
    </source>
</evidence>
<evidence type="ECO:0000313" key="1">
    <source>
        <dbReference type="EMBL" id="CAG8840440.1"/>
    </source>
</evidence>
<dbReference type="EMBL" id="CAJVQC010126755">
    <property type="protein sequence ID" value="CAG8840440.1"/>
    <property type="molecule type" value="Genomic_DNA"/>
</dbReference>
<organism evidence="1 2">
    <name type="scientific">Racocetra persica</name>
    <dbReference type="NCBI Taxonomy" id="160502"/>
    <lineage>
        <taxon>Eukaryota</taxon>
        <taxon>Fungi</taxon>
        <taxon>Fungi incertae sedis</taxon>
        <taxon>Mucoromycota</taxon>
        <taxon>Glomeromycotina</taxon>
        <taxon>Glomeromycetes</taxon>
        <taxon>Diversisporales</taxon>
        <taxon>Gigasporaceae</taxon>
        <taxon>Racocetra</taxon>
    </lineage>
</organism>
<accession>A0ACA9SJ37</accession>
<protein>
    <submittedName>
        <fullName evidence="1">18654_t:CDS:1</fullName>
    </submittedName>
</protein>
<keyword evidence="2" id="KW-1185">Reference proteome</keyword>
<feature type="non-terminal residue" evidence="1">
    <location>
        <position position="1"/>
    </location>
</feature>
<dbReference type="Proteomes" id="UP000789920">
    <property type="component" value="Unassembled WGS sequence"/>
</dbReference>
<name>A0ACA9SJ37_9GLOM</name>
<reference evidence="1" key="1">
    <citation type="submission" date="2021-06" db="EMBL/GenBank/DDBJ databases">
        <authorList>
            <person name="Kallberg Y."/>
            <person name="Tangrot J."/>
            <person name="Rosling A."/>
        </authorList>
    </citation>
    <scope>NUCLEOTIDE SEQUENCE</scope>
    <source>
        <strain evidence="1">MA461A</strain>
    </source>
</reference>
<proteinExistence type="predicted"/>
<comment type="caution">
    <text evidence="1">The sequence shown here is derived from an EMBL/GenBank/DDBJ whole genome shotgun (WGS) entry which is preliminary data.</text>
</comment>
<sequence>QNDQLESILKEPNIIKEIDQSNIFWDELEEKQNLKDGEKKWLLTKFYLTFLPEGFFLSSLQLEHMFPKKPDKEW</sequence>